<feature type="domain" description="FlgD/Vpr Ig-like" evidence="1">
    <location>
        <begin position="284"/>
        <end position="334"/>
    </location>
</feature>
<evidence type="ECO:0000313" key="2">
    <source>
        <dbReference type="EMBL" id="SVB38485.1"/>
    </source>
</evidence>
<accession>A0A382DJQ4</accession>
<feature type="non-terminal residue" evidence="2">
    <location>
        <position position="1"/>
    </location>
</feature>
<reference evidence="2" key="1">
    <citation type="submission" date="2018-05" db="EMBL/GenBank/DDBJ databases">
        <authorList>
            <person name="Lanie J.A."/>
            <person name="Ng W.-L."/>
            <person name="Kazmierczak K.M."/>
            <person name="Andrzejewski T.M."/>
            <person name="Davidsen T.M."/>
            <person name="Wayne K.J."/>
            <person name="Tettelin H."/>
            <person name="Glass J.I."/>
            <person name="Rusch D."/>
            <person name="Podicherti R."/>
            <person name="Tsui H.-C.T."/>
            <person name="Winkler M.E."/>
        </authorList>
    </citation>
    <scope>NUCLEOTIDE SEQUENCE</scope>
</reference>
<name>A0A382DJQ4_9ZZZZ</name>
<dbReference type="NCBIfam" id="TIGR04183">
    <property type="entry name" value="Por_Secre_tail"/>
    <property type="match status" value="1"/>
</dbReference>
<sequence length="348" mass="38614">SYESLFPTAFSGSLYSFDGGYSEVEQLENGAGYWLRFQEGGTVEFSGGMFDEISVPVDGGWNIVSGPSEDASLSDPDGLVYDGTVYGFNGTYENTDIFEPGKGYWLRSSDSGTITLSSILDRAKQSSSVRDQYISQSTKIRFRNSDGKTIELYTGGTVTEADRPMFSVPPMPPSGGFDVRFDNDFRYAESGGKLTILNEAYPIRISCVFPDNRLDENWVLVNNQTGEEYSLSSQDELLIETYLSTMTLKKVVPEIPAEFALHPAYPNPFNPITTLRYDIPEGSWVKLDIYDMMGKHIKQLVDGRQEAGYKSVTWDATDDFGSAVSAGVYLFRIRSGELTRAGKVIMLK</sequence>
<dbReference type="Pfam" id="PF13860">
    <property type="entry name" value="FlgD_ig"/>
    <property type="match status" value="1"/>
</dbReference>
<dbReference type="EMBL" id="UINC01039669">
    <property type="protein sequence ID" value="SVB38485.1"/>
    <property type="molecule type" value="Genomic_DNA"/>
</dbReference>
<dbReference type="InterPro" id="IPR025965">
    <property type="entry name" value="FlgD/Vpr_Ig-like"/>
</dbReference>
<protein>
    <recommendedName>
        <fullName evidence="1">FlgD/Vpr Ig-like domain-containing protein</fullName>
    </recommendedName>
</protein>
<organism evidence="2">
    <name type="scientific">marine metagenome</name>
    <dbReference type="NCBI Taxonomy" id="408172"/>
    <lineage>
        <taxon>unclassified sequences</taxon>
        <taxon>metagenomes</taxon>
        <taxon>ecological metagenomes</taxon>
    </lineage>
</organism>
<dbReference type="InterPro" id="IPR026444">
    <property type="entry name" value="Secre_tail"/>
</dbReference>
<proteinExistence type="predicted"/>
<dbReference type="AlphaFoldDB" id="A0A382DJQ4"/>
<dbReference type="Gene3D" id="2.60.40.4070">
    <property type="match status" value="1"/>
</dbReference>
<evidence type="ECO:0000259" key="1">
    <source>
        <dbReference type="Pfam" id="PF13860"/>
    </source>
</evidence>
<gene>
    <name evidence="2" type="ORF">METZ01_LOCUS191339</name>
</gene>